<dbReference type="PROSITE" id="PS50088">
    <property type="entry name" value="ANK_REPEAT"/>
    <property type="match status" value="3"/>
</dbReference>
<reference evidence="4" key="1">
    <citation type="submission" date="2018-11" db="EMBL/GenBank/DDBJ databases">
        <authorList>
            <person name="Alioto T."/>
            <person name="Alioto T."/>
        </authorList>
    </citation>
    <scope>NUCLEOTIDE SEQUENCE</scope>
</reference>
<comment type="caution">
    <text evidence="4">The sequence shown here is derived from an EMBL/GenBank/DDBJ whole genome shotgun (WGS) entry which is preliminary data.</text>
</comment>
<dbReference type="EMBL" id="UYJE01001201">
    <property type="protein sequence ID" value="VDI00067.1"/>
    <property type="molecule type" value="Genomic_DNA"/>
</dbReference>
<gene>
    <name evidence="4" type="ORF">MGAL_10B070592</name>
</gene>
<protein>
    <submittedName>
        <fullName evidence="4">Uncharacterized protein</fullName>
    </submittedName>
</protein>
<proteinExistence type="predicted"/>
<dbReference type="SMART" id="SM00248">
    <property type="entry name" value="ANK"/>
    <property type="match status" value="3"/>
</dbReference>
<feature type="repeat" description="ANK" evidence="3">
    <location>
        <begin position="54"/>
        <end position="75"/>
    </location>
</feature>
<feature type="repeat" description="ANK" evidence="3">
    <location>
        <begin position="19"/>
        <end position="43"/>
    </location>
</feature>
<dbReference type="Proteomes" id="UP000596742">
    <property type="component" value="Unassembled WGS sequence"/>
</dbReference>
<organism evidence="4 5">
    <name type="scientific">Mytilus galloprovincialis</name>
    <name type="common">Mediterranean mussel</name>
    <dbReference type="NCBI Taxonomy" id="29158"/>
    <lineage>
        <taxon>Eukaryota</taxon>
        <taxon>Metazoa</taxon>
        <taxon>Spiralia</taxon>
        <taxon>Lophotrochozoa</taxon>
        <taxon>Mollusca</taxon>
        <taxon>Bivalvia</taxon>
        <taxon>Autobranchia</taxon>
        <taxon>Pteriomorphia</taxon>
        <taxon>Mytilida</taxon>
        <taxon>Mytiloidea</taxon>
        <taxon>Mytilidae</taxon>
        <taxon>Mytilinae</taxon>
        <taxon>Mytilus</taxon>
    </lineage>
</organism>
<keyword evidence="5" id="KW-1185">Reference proteome</keyword>
<dbReference type="Gene3D" id="1.25.40.20">
    <property type="entry name" value="Ankyrin repeat-containing domain"/>
    <property type="match status" value="1"/>
</dbReference>
<evidence type="ECO:0000256" key="1">
    <source>
        <dbReference type="ARBA" id="ARBA00022737"/>
    </source>
</evidence>
<dbReference type="SUPFAM" id="SSF48403">
    <property type="entry name" value="Ankyrin repeat"/>
    <property type="match status" value="1"/>
</dbReference>
<accession>A0A8B6C527</accession>
<name>A0A8B6C527_MYTGA</name>
<sequence>MVQFFLEQTEIDTKIADRDGNTGLDIAIRRRDLEIVKLLLERSDIDASQKNKYSGDTPLHVAVRDGCLNIVQYVMTRTYIDPNEQNQDGDTLLHKATKGGHLDIVQFLLENPSIEPTEVNKVCNVSVASTFVKSATKII</sequence>
<dbReference type="PANTHER" id="PTHR24198:SF165">
    <property type="entry name" value="ANKYRIN REPEAT-CONTAINING PROTEIN-RELATED"/>
    <property type="match status" value="1"/>
</dbReference>
<feature type="repeat" description="ANK" evidence="3">
    <location>
        <begin position="88"/>
        <end position="111"/>
    </location>
</feature>
<dbReference type="InterPro" id="IPR002110">
    <property type="entry name" value="Ankyrin_rpt"/>
</dbReference>
<dbReference type="PANTHER" id="PTHR24198">
    <property type="entry name" value="ANKYRIN REPEAT AND PROTEIN KINASE DOMAIN-CONTAINING PROTEIN"/>
    <property type="match status" value="1"/>
</dbReference>
<evidence type="ECO:0000313" key="4">
    <source>
        <dbReference type="EMBL" id="VDI00067.1"/>
    </source>
</evidence>
<dbReference type="InterPro" id="IPR036770">
    <property type="entry name" value="Ankyrin_rpt-contain_sf"/>
</dbReference>
<keyword evidence="1" id="KW-0677">Repeat</keyword>
<dbReference type="PROSITE" id="PS50297">
    <property type="entry name" value="ANK_REP_REGION"/>
    <property type="match status" value="3"/>
</dbReference>
<evidence type="ECO:0000256" key="3">
    <source>
        <dbReference type="PROSITE-ProRule" id="PRU00023"/>
    </source>
</evidence>
<evidence type="ECO:0000256" key="2">
    <source>
        <dbReference type="ARBA" id="ARBA00023043"/>
    </source>
</evidence>
<keyword evidence="2 3" id="KW-0040">ANK repeat</keyword>
<dbReference type="Pfam" id="PF12796">
    <property type="entry name" value="Ank_2"/>
    <property type="match status" value="1"/>
</dbReference>
<dbReference type="AlphaFoldDB" id="A0A8B6C527"/>
<evidence type="ECO:0000313" key="5">
    <source>
        <dbReference type="Proteomes" id="UP000596742"/>
    </source>
</evidence>
<dbReference type="OrthoDB" id="539213at2759"/>